<dbReference type="GO" id="GO:0008137">
    <property type="term" value="F:NADH dehydrogenase (ubiquinone) activity"/>
    <property type="evidence" value="ECO:0007669"/>
    <property type="project" value="InterPro"/>
</dbReference>
<evidence type="ECO:0000256" key="5">
    <source>
        <dbReference type="ARBA" id="ARBA00022967"/>
    </source>
</evidence>
<comment type="similarity">
    <text evidence="2 10 11">Belongs to the complex I subunit 3 family.</text>
</comment>
<dbReference type="KEGG" id="tsn:W908_01810"/>
<keyword evidence="10 11" id="KW-0874">Quinone</keyword>
<dbReference type="GO" id="GO:0030964">
    <property type="term" value="C:NADH dehydrogenase complex"/>
    <property type="evidence" value="ECO:0007669"/>
    <property type="project" value="TreeGrafter"/>
</dbReference>
<dbReference type="GO" id="GO:0050136">
    <property type="term" value="F:NADH dehydrogenase (quinone) (non-electrogenic) activity"/>
    <property type="evidence" value="ECO:0007669"/>
    <property type="project" value="UniProtKB-UniRule"/>
</dbReference>
<evidence type="ECO:0000256" key="3">
    <source>
        <dbReference type="ARBA" id="ARBA00022448"/>
    </source>
</evidence>
<gene>
    <name evidence="10" type="primary">nuoA</name>
    <name evidence="12" type="ORF">W908_01810</name>
</gene>
<comment type="subcellular location">
    <subcellularLocation>
        <location evidence="10 11">Cell membrane</location>
        <topology evidence="10 11">Multi-pass membrane protein</topology>
    </subcellularLocation>
    <subcellularLocation>
        <location evidence="1">Membrane</location>
        <topology evidence="1">Multi-pass membrane protein</topology>
    </subcellularLocation>
</comment>
<evidence type="ECO:0000313" key="13">
    <source>
        <dbReference type="Proteomes" id="UP000068905"/>
    </source>
</evidence>
<keyword evidence="3 10" id="KW-0813">Transport</keyword>
<dbReference type="HAMAP" id="MF_01394">
    <property type="entry name" value="NDH1_NuoA"/>
    <property type="match status" value="1"/>
</dbReference>
<dbReference type="InterPro" id="IPR023043">
    <property type="entry name" value="NAD(P)H_OxRDtase_bac/plastid"/>
</dbReference>
<accession>A0A0M5KRK6</accession>
<keyword evidence="13" id="KW-1185">Reference proteome</keyword>
<dbReference type="Pfam" id="PF00507">
    <property type="entry name" value="Oxidored_q4"/>
    <property type="match status" value="1"/>
</dbReference>
<evidence type="ECO:0000256" key="4">
    <source>
        <dbReference type="ARBA" id="ARBA00022692"/>
    </source>
</evidence>
<evidence type="ECO:0000256" key="1">
    <source>
        <dbReference type="ARBA" id="ARBA00004141"/>
    </source>
</evidence>
<dbReference type="EC" id="7.1.1.-" evidence="10"/>
<evidence type="ECO:0000256" key="2">
    <source>
        <dbReference type="ARBA" id="ARBA00008472"/>
    </source>
</evidence>
<dbReference type="PATRIC" id="fig|1125411.7.peg.357"/>
<feature type="transmembrane region" description="Helical" evidence="10">
    <location>
        <begin position="6"/>
        <end position="29"/>
    </location>
</feature>
<dbReference type="STRING" id="1125411.W908_01810"/>
<evidence type="ECO:0000256" key="9">
    <source>
        <dbReference type="ARBA" id="ARBA00023136"/>
    </source>
</evidence>
<protein>
    <recommendedName>
        <fullName evidence="10">NADH-quinone oxidoreductase subunit A</fullName>
        <ecNumber evidence="10">7.1.1.-</ecNumber>
    </recommendedName>
    <alternativeName>
        <fullName evidence="10">NADH dehydrogenase I subunit A</fullName>
    </alternativeName>
    <alternativeName>
        <fullName evidence="10">NDH-1 subunit A</fullName>
    </alternativeName>
    <alternativeName>
        <fullName evidence="10">NUO1</fullName>
    </alternativeName>
</protein>
<dbReference type="RefSeq" id="WP_020023965.1">
    <property type="nucleotide sequence ID" value="NZ_CP006911.1"/>
</dbReference>
<keyword evidence="5 10" id="KW-1278">Translocase</keyword>
<evidence type="ECO:0000313" key="12">
    <source>
        <dbReference type="EMBL" id="ALE01453.1"/>
    </source>
</evidence>
<dbReference type="EMBL" id="CP006911">
    <property type="protein sequence ID" value="ALE01453.1"/>
    <property type="molecule type" value="Genomic_DNA"/>
</dbReference>
<dbReference type="PANTHER" id="PTHR11058">
    <property type="entry name" value="NADH-UBIQUINONE OXIDOREDUCTASE CHAIN 3"/>
    <property type="match status" value="1"/>
</dbReference>
<dbReference type="OrthoDB" id="9791970at2"/>
<dbReference type="PANTHER" id="PTHR11058:SF9">
    <property type="entry name" value="NADH-UBIQUINONE OXIDOREDUCTASE CHAIN 3"/>
    <property type="match status" value="1"/>
</dbReference>
<evidence type="ECO:0000256" key="10">
    <source>
        <dbReference type="HAMAP-Rule" id="MF_01394"/>
    </source>
</evidence>
<dbReference type="InterPro" id="IPR038430">
    <property type="entry name" value="NDAH_ubi_oxred_su3_sf"/>
</dbReference>
<keyword evidence="10" id="KW-1003">Cell membrane</keyword>
<dbReference type="Gene3D" id="1.20.58.1610">
    <property type="entry name" value="NADH:ubiquinone/plastoquinone oxidoreductase, chain 3"/>
    <property type="match status" value="1"/>
</dbReference>
<evidence type="ECO:0000256" key="11">
    <source>
        <dbReference type="RuleBase" id="RU003639"/>
    </source>
</evidence>
<evidence type="ECO:0000256" key="6">
    <source>
        <dbReference type="ARBA" id="ARBA00022989"/>
    </source>
</evidence>
<proteinExistence type="inferred from homology"/>
<sequence length="118" mass="13500">MLENYLPIIVFIFLGIAFGVGLTVVGYLLGPSNPSEEKNSQFECGFPAFDDSRMHFNIRYYLVAILFVLFDLEVAFFIPWAVVQAKLGWFGFVAMSIFLLLLVVGFIFEWKKGALEWE</sequence>
<name>A0A0M5KRK6_9GAMM</name>
<evidence type="ECO:0000256" key="8">
    <source>
        <dbReference type="ARBA" id="ARBA00023075"/>
    </source>
</evidence>
<comment type="function">
    <text evidence="10">NDH-1 shuttles electrons from NADH, via FMN and iron-sulfur (Fe-S) centers, to quinones in the respiratory chain. The immediate electron acceptor for the enzyme in this species is believed to be ubiquinone. Couples the redox reaction to proton translocation (for every two electrons transferred, four hydrogen ions are translocated across the cytoplasmic membrane), and thus conserves the redox energy in a proton gradient.</text>
</comment>
<evidence type="ECO:0000256" key="7">
    <source>
        <dbReference type="ARBA" id="ARBA00023027"/>
    </source>
</evidence>
<keyword evidence="7 10" id="KW-0520">NAD</keyword>
<keyword evidence="4 10" id="KW-0812">Transmembrane</keyword>
<dbReference type="GO" id="GO:0005886">
    <property type="term" value="C:plasma membrane"/>
    <property type="evidence" value="ECO:0007669"/>
    <property type="project" value="UniProtKB-SubCell"/>
</dbReference>
<feature type="transmembrane region" description="Helical" evidence="10">
    <location>
        <begin position="87"/>
        <end position="108"/>
    </location>
</feature>
<dbReference type="AlphaFoldDB" id="A0A0M5KRK6"/>
<dbReference type="Proteomes" id="UP000068905">
    <property type="component" value="Chromosome"/>
</dbReference>
<comment type="subunit">
    <text evidence="10">NDH-1 is composed of 14 different subunits. Subunits NuoA, H, J, K, L, M, N constitute the membrane sector of the complex.</text>
</comment>
<reference evidence="12 13" key="1">
    <citation type="journal article" date="2015" name="Genome Announc.">
        <title>Genome Sequence of 'Candidatus Thioglobus singularis' Strain PS1, a Mixotroph from the SUP05 Clade of Marine Gammaproteobacteria.</title>
        <authorList>
            <person name="Marshall K.T."/>
            <person name="Morris R.M."/>
        </authorList>
    </citation>
    <scope>NUCLEOTIDE SEQUENCE [LARGE SCALE GENOMIC DNA]</scope>
    <source>
        <strain evidence="12 13">PS1</strain>
    </source>
</reference>
<comment type="catalytic activity">
    <reaction evidence="10 11">
        <text>a quinone + NADH + 5 H(+)(in) = a quinol + NAD(+) + 4 H(+)(out)</text>
        <dbReference type="Rhea" id="RHEA:57888"/>
        <dbReference type="ChEBI" id="CHEBI:15378"/>
        <dbReference type="ChEBI" id="CHEBI:24646"/>
        <dbReference type="ChEBI" id="CHEBI:57540"/>
        <dbReference type="ChEBI" id="CHEBI:57945"/>
        <dbReference type="ChEBI" id="CHEBI:132124"/>
    </reaction>
</comment>
<feature type="transmembrane region" description="Helical" evidence="10">
    <location>
        <begin position="60"/>
        <end position="81"/>
    </location>
</feature>
<keyword evidence="12" id="KW-0560">Oxidoreductase</keyword>
<keyword evidence="6 10" id="KW-1133">Transmembrane helix</keyword>
<organism evidence="12 13">
    <name type="scientific">Candidatus Pseudothioglobus singularis PS1</name>
    <dbReference type="NCBI Taxonomy" id="1125411"/>
    <lineage>
        <taxon>Bacteria</taxon>
        <taxon>Pseudomonadati</taxon>
        <taxon>Pseudomonadota</taxon>
        <taxon>Gammaproteobacteria</taxon>
        <taxon>Candidatus Pseudothioglobaceae</taxon>
        <taxon>Candidatus Pseudothioglobus</taxon>
    </lineage>
</organism>
<dbReference type="GO" id="GO:0048038">
    <property type="term" value="F:quinone binding"/>
    <property type="evidence" value="ECO:0007669"/>
    <property type="project" value="UniProtKB-KW"/>
</dbReference>
<dbReference type="FunFam" id="1.20.58.1610:FF:000004">
    <property type="entry name" value="NADH-quinone oxidoreductase subunit A"/>
    <property type="match status" value="1"/>
</dbReference>
<keyword evidence="9 10" id="KW-0472">Membrane</keyword>
<keyword evidence="8 10" id="KW-0830">Ubiquinone</keyword>
<dbReference type="InterPro" id="IPR000440">
    <property type="entry name" value="NADH_UbQ/plastoQ_OxRdtase_su3"/>
</dbReference>